<accession>A0ABR1NHR1</accession>
<sequence length="309" mass="33445">MNQMDSFNNAPPFFNQLASSTASPAHAQNHAQQPSAPPPHFRQPQQQAHFQFHGAAALSTMPGAASMMQQSPRVSQSFSTGMPFAHLNRPTISPPRHVSPYAATQNHQISTPEHSQPMAMAAPVSLPSHGAPAQQKVQTPTKPAQQPPSSPSTQARDHERISLLLDINKELLLEVMKFKEQGQKAAEGLKDPETKIYINDVMRRLQANLSYLATTYERKANLPGPAIMGVPSSPPFPAGLAEMYTRLQTLFPGWTGAPLNPAAMAAAQGAQGAAAQQMQRQQQLQQQQQQQQQQMAQGSPQGHSQGPLG</sequence>
<feature type="region of interest" description="Disordered" evidence="1">
    <location>
        <begin position="123"/>
        <end position="158"/>
    </location>
</feature>
<feature type="compositionally biased region" description="Polar residues" evidence="1">
    <location>
        <begin position="67"/>
        <end position="80"/>
    </location>
</feature>
<organism evidence="2 3">
    <name type="scientific">Phyllosticta paracitricarpa</name>
    <dbReference type="NCBI Taxonomy" id="2016321"/>
    <lineage>
        <taxon>Eukaryota</taxon>
        <taxon>Fungi</taxon>
        <taxon>Dikarya</taxon>
        <taxon>Ascomycota</taxon>
        <taxon>Pezizomycotina</taxon>
        <taxon>Dothideomycetes</taxon>
        <taxon>Dothideomycetes incertae sedis</taxon>
        <taxon>Botryosphaeriales</taxon>
        <taxon>Phyllostictaceae</taxon>
        <taxon>Phyllosticta</taxon>
    </lineage>
</organism>
<protein>
    <submittedName>
        <fullName evidence="2">Uncharacterized protein</fullName>
    </submittedName>
</protein>
<reference evidence="2 3" key="1">
    <citation type="submission" date="2024-04" db="EMBL/GenBank/DDBJ databases">
        <title>Phyllosticta paracitricarpa is synonymous to the EU quarantine fungus P. citricarpa based on phylogenomic analyses.</title>
        <authorList>
            <consortium name="Lawrence Berkeley National Laboratory"/>
            <person name="Van ingen-buijs V.A."/>
            <person name="Van westerhoven A.C."/>
            <person name="Haridas S."/>
            <person name="Skiadas P."/>
            <person name="Martin F."/>
            <person name="Groenewald J.Z."/>
            <person name="Crous P.W."/>
            <person name="Seidl M.F."/>
        </authorList>
    </citation>
    <scope>NUCLEOTIDE SEQUENCE [LARGE SCALE GENOMIC DNA]</scope>
    <source>
        <strain evidence="2 3">CBS 141358</strain>
    </source>
</reference>
<dbReference type="EMBL" id="JBBPBF010000003">
    <property type="protein sequence ID" value="KAK7614720.1"/>
    <property type="molecule type" value="Genomic_DNA"/>
</dbReference>
<name>A0ABR1NHR1_9PEZI</name>
<keyword evidence="3" id="KW-1185">Reference proteome</keyword>
<comment type="caution">
    <text evidence="2">The sequence shown here is derived from an EMBL/GenBank/DDBJ whole genome shotgun (WGS) entry which is preliminary data.</text>
</comment>
<proteinExistence type="predicted"/>
<feature type="compositionally biased region" description="Polar residues" evidence="1">
    <location>
        <begin position="299"/>
        <end position="309"/>
    </location>
</feature>
<gene>
    <name evidence="2" type="ORF">JOL62DRAFT_635773</name>
</gene>
<evidence type="ECO:0000313" key="3">
    <source>
        <dbReference type="Proteomes" id="UP001367316"/>
    </source>
</evidence>
<feature type="compositionally biased region" description="Low complexity" evidence="1">
    <location>
        <begin position="270"/>
        <end position="298"/>
    </location>
</feature>
<evidence type="ECO:0000256" key="1">
    <source>
        <dbReference type="SAM" id="MobiDB-lite"/>
    </source>
</evidence>
<feature type="region of interest" description="Disordered" evidence="1">
    <location>
        <begin position="1"/>
        <end position="49"/>
    </location>
</feature>
<feature type="region of interest" description="Disordered" evidence="1">
    <location>
        <begin position="270"/>
        <end position="309"/>
    </location>
</feature>
<feature type="region of interest" description="Disordered" evidence="1">
    <location>
        <begin position="61"/>
        <end position="96"/>
    </location>
</feature>
<dbReference type="Proteomes" id="UP001367316">
    <property type="component" value="Unassembled WGS sequence"/>
</dbReference>
<evidence type="ECO:0000313" key="2">
    <source>
        <dbReference type="EMBL" id="KAK7614720.1"/>
    </source>
</evidence>
<feature type="compositionally biased region" description="Low complexity" evidence="1">
    <location>
        <begin position="134"/>
        <end position="144"/>
    </location>
</feature>